<dbReference type="AlphaFoldDB" id="A0A9Q0GY67"/>
<dbReference type="Proteomes" id="UP001141806">
    <property type="component" value="Unassembled WGS sequence"/>
</dbReference>
<keyword evidence="1" id="KW-0732">Signal</keyword>
<evidence type="ECO:0000313" key="3">
    <source>
        <dbReference type="Proteomes" id="UP001141806"/>
    </source>
</evidence>
<keyword evidence="3" id="KW-1185">Reference proteome</keyword>
<protein>
    <submittedName>
        <fullName evidence="2">Uncharacterized protein</fullName>
    </submittedName>
</protein>
<reference evidence="2" key="1">
    <citation type="journal article" date="2023" name="Plant J.">
        <title>The genome of the king protea, Protea cynaroides.</title>
        <authorList>
            <person name="Chang J."/>
            <person name="Duong T.A."/>
            <person name="Schoeman C."/>
            <person name="Ma X."/>
            <person name="Roodt D."/>
            <person name="Barker N."/>
            <person name="Li Z."/>
            <person name="Van de Peer Y."/>
            <person name="Mizrachi E."/>
        </authorList>
    </citation>
    <scope>NUCLEOTIDE SEQUENCE</scope>
    <source>
        <tissue evidence="2">Young leaves</tissue>
    </source>
</reference>
<proteinExistence type="predicted"/>
<dbReference type="EMBL" id="JAMYWD010000012">
    <property type="protein sequence ID" value="KAJ4954132.1"/>
    <property type="molecule type" value="Genomic_DNA"/>
</dbReference>
<accession>A0A9Q0GY67</accession>
<gene>
    <name evidence="2" type="ORF">NE237_030964</name>
</gene>
<evidence type="ECO:0000256" key="1">
    <source>
        <dbReference type="SAM" id="SignalP"/>
    </source>
</evidence>
<feature type="chain" id="PRO_5040450424" evidence="1">
    <location>
        <begin position="16"/>
        <end position="167"/>
    </location>
</feature>
<name>A0A9Q0GY67_9MAGN</name>
<sequence>MGIFAMVMSSSNGWGLEFLLVFFLEEANDDDKRRHSSSSSSSSLSLNQLVVNATEANFSSVKPREDSYSSSSRFGPIERGFISGLVERGFHSWPLDRGPIFFSPLEKGLDQFQRDLSRGSYALRCRFKKDSFIGIIYKAIAKTLTCSGHSFIDTSRVKRVASIKESN</sequence>
<evidence type="ECO:0000313" key="2">
    <source>
        <dbReference type="EMBL" id="KAJ4954132.1"/>
    </source>
</evidence>
<organism evidence="2 3">
    <name type="scientific">Protea cynaroides</name>
    <dbReference type="NCBI Taxonomy" id="273540"/>
    <lineage>
        <taxon>Eukaryota</taxon>
        <taxon>Viridiplantae</taxon>
        <taxon>Streptophyta</taxon>
        <taxon>Embryophyta</taxon>
        <taxon>Tracheophyta</taxon>
        <taxon>Spermatophyta</taxon>
        <taxon>Magnoliopsida</taxon>
        <taxon>Proteales</taxon>
        <taxon>Proteaceae</taxon>
        <taxon>Protea</taxon>
    </lineage>
</organism>
<feature type="signal peptide" evidence="1">
    <location>
        <begin position="1"/>
        <end position="15"/>
    </location>
</feature>
<comment type="caution">
    <text evidence="2">The sequence shown here is derived from an EMBL/GenBank/DDBJ whole genome shotgun (WGS) entry which is preliminary data.</text>
</comment>